<dbReference type="InterPro" id="IPR035068">
    <property type="entry name" value="TldD/PmbA_N"/>
</dbReference>
<dbReference type="Pfam" id="PF19290">
    <property type="entry name" value="PmbA_TldD_2nd"/>
    <property type="match status" value="1"/>
</dbReference>
<dbReference type="InterPro" id="IPR045569">
    <property type="entry name" value="Metalloprtase-TldD/E_C"/>
</dbReference>
<dbReference type="RefSeq" id="WP_169926331.1">
    <property type="nucleotide sequence ID" value="NZ_AZRM01000034.1"/>
</dbReference>
<evidence type="ECO:0000259" key="6">
    <source>
        <dbReference type="Pfam" id="PF19289"/>
    </source>
</evidence>
<dbReference type="Pfam" id="PF01523">
    <property type="entry name" value="PmbA_TldD_1st"/>
    <property type="match status" value="1"/>
</dbReference>
<keyword evidence="2" id="KW-0645">Protease</keyword>
<dbReference type="InterPro" id="IPR036059">
    <property type="entry name" value="TldD/PmbA_sf"/>
</dbReference>
<feature type="domain" description="Metalloprotease TldD/E central" evidence="7">
    <location>
        <begin position="116"/>
        <end position="224"/>
    </location>
</feature>
<dbReference type="InterPro" id="IPR002510">
    <property type="entry name" value="Metalloprtase-TldD/E_N"/>
</dbReference>
<dbReference type="InterPro" id="IPR045570">
    <property type="entry name" value="Metalloprtase-TldD/E_cen_dom"/>
</dbReference>
<dbReference type="Pfam" id="PF19289">
    <property type="entry name" value="PmbA_TldD_3rd"/>
    <property type="match status" value="1"/>
</dbReference>
<dbReference type="InterPro" id="IPR025502">
    <property type="entry name" value="TldD"/>
</dbReference>
<keyword evidence="4" id="KW-0482">Metalloprotease</keyword>
<evidence type="ECO:0000256" key="2">
    <source>
        <dbReference type="ARBA" id="ARBA00022670"/>
    </source>
</evidence>
<evidence type="ECO:0000259" key="7">
    <source>
        <dbReference type="Pfam" id="PF19290"/>
    </source>
</evidence>
<reference evidence="8 9" key="1">
    <citation type="submission" date="2013-12" db="EMBL/GenBank/DDBJ databases">
        <title>Comparative genomics of Petrotoga isolates.</title>
        <authorList>
            <person name="Nesbo C.L."/>
            <person name="Charchuk R."/>
            <person name="Chow K."/>
        </authorList>
    </citation>
    <scope>NUCLEOTIDE SEQUENCE [LARGE SCALE GENOMIC DNA]</scope>
    <source>
        <strain evidence="8 9">DSM 10691</strain>
    </source>
</reference>
<evidence type="ECO:0008006" key="10">
    <source>
        <dbReference type="Google" id="ProtNLM"/>
    </source>
</evidence>
<evidence type="ECO:0000313" key="9">
    <source>
        <dbReference type="Proteomes" id="UP000236199"/>
    </source>
</evidence>
<sequence length="470" mass="51417">MNLSNAQYLEILNHSLSSGGEYSEIFYEDFYGTSIVYDNGKIEKINFSSTKGASIRVVSAEETIFAHTNDPTYENLMSLAETLRKNASERFGSNNIVKVKELKEAEKRDFAPFEIPFDNVSVEQKVEKVIKGVELLKNADKRIKQITVSYADSSRKVKIVNSEGKIVEDIRNYPRYAAIIFAQDEEGNLFRGYSSDGANMGFEFFTDEMIEKVAKDAVRQVVSQIEGVDAPAGEFTVVLSSEAGGTMIHEACGHGMEADLVLSGSVYREKVGKKIASQKITVVDDGTDKNKRGTLNYDDEGTPTQRTVLIEKGVLKGYMHSKITAKKFGVEPTGNGRRESYMVLPIVRMRNTMILPGEDDPKDIIKSVKYGIFVRKMGGGQVDVISGDFQFGVDEGYIIENGEIKQSIRGASLVGNGLKVLESIDMVGNDLGYGVGTCGKDGQGAPVSDAQPTIRIPKLIVGGIVKGGNN</sequence>
<dbReference type="Gene3D" id="3.30.2290.10">
    <property type="entry name" value="PmbA/TldD superfamily"/>
    <property type="match status" value="1"/>
</dbReference>
<gene>
    <name evidence="8" type="ORF">X928_07100</name>
</gene>
<comment type="similarity">
    <text evidence="1">Belongs to the peptidase U62 family.</text>
</comment>
<proteinExistence type="inferred from homology"/>
<dbReference type="InterPro" id="IPR051463">
    <property type="entry name" value="Peptidase_U62_metallo"/>
</dbReference>
<dbReference type="GO" id="GO:0008237">
    <property type="term" value="F:metallopeptidase activity"/>
    <property type="evidence" value="ECO:0007669"/>
    <property type="project" value="UniProtKB-KW"/>
</dbReference>
<evidence type="ECO:0000256" key="4">
    <source>
        <dbReference type="ARBA" id="ARBA00023049"/>
    </source>
</evidence>
<name>A0A2K1P9P9_9BACT</name>
<dbReference type="EMBL" id="AZRM01000034">
    <property type="protein sequence ID" value="PNR99508.1"/>
    <property type="molecule type" value="Genomic_DNA"/>
</dbReference>
<evidence type="ECO:0000256" key="3">
    <source>
        <dbReference type="ARBA" id="ARBA00022801"/>
    </source>
</evidence>
<dbReference type="PANTHER" id="PTHR30624">
    <property type="entry name" value="UNCHARACTERIZED PROTEIN TLDD AND PMBA"/>
    <property type="match status" value="1"/>
</dbReference>
<accession>A0A2K1P9P9</accession>
<keyword evidence="9" id="KW-1185">Reference proteome</keyword>
<evidence type="ECO:0000313" key="8">
    <source>
        <dbReference type="EMBL" id="PNR99508.1"/>
    </source>
</evidence>
<dbReference type="AlphaFoldDB" id="A0A2K1P9P9"/>
<dbReference type="GO" id="GO:0005829">
    <property type="term" value="C:cytosol"/>
    <property type="evidence" value="ECO:0007669"/>
    <property type="project" value="TreeGrafter"/>
</dbReference>
<dbReference type="PIRSF" id="PIRSF004919">
    <property type="entry name" value="TldD"/>
    <property type="match status" value="1"/>
</dbReference>
<dbReference type="Proteomes" id="UP000236199">
    <property type="component" value="Unassembled WGS sequence"/>
</dbReference>
<evidence type="ECO:0000259" key="5">
    <source>
        <dbReference type="Pfam" id="PF01523"/>
    </source>
</evidence>
<feature type="domain" description="Metalloprotease TldD/E C-terminal" evidence="6">
    <location>
        <begin position="233"/>
        <end position="463"/>
    </location>
</feature>
<comment type="caution">
    <text evidence="8">The sequence shown here is derived from an EMBL/GenBank/DDBJ whole genome shotgun (WGS) entry which is preliminary data.</text>
</comment>
<organism evidence="8 9">
    <name type="scientific">Petrotoga miotherma DSM 10691</name>
    <dbReference type="NCBI Taxonomy" id="1434326"/>
    <lineage>
        <taxon>Bacteria</taxon>
        <taxon>Thermotogati</taxon>
        <taxon>Thermotogota</taxon>
        <taxon>Thermotogae</taxon>
        <taxon>Petrotogales</taxon>
        <taxon>Petrotogaceae</taxon>
        <taxon>Petrotoga</taxon>
    </lineage>
</organism>
<dbReference type="SUPFAM" id="SSF111283">
    <property type="entry name" value="Putative modulator of DNA gyrase, PmbA/TldD"/>
    <property type="match status" value="1"/>
</dbReference>
<dbReference type="PANTHER" id="PTHR30624:SF4">
    <property type="entry name" value="METALLOPROTEASE TLDD"/>
    <property type="match status" value="1"/>
</dbReference>
<evidence type="ECO:0000256" key="1">
    <source>
        <dbReference type="ARBA" id="ARBA00005836"/>
    </source>
</evidence>
<protein>
    <recommendedName>
        <fullName evidence="10">Peptidase</fullName>
    </recommendedName>
</protein>
<feature type="domain" description="Metalloprotease TldD/E N-terminal" evidence="5">
    <location>
        <begin position="24"/>
        <end position="87"/>
    </location>
</feature>
<dbReference type="GO" id="GO:0006508">
    <property type="term" value="P:proteolysis"/>
    <property type="evidence" value="ECO:0007669"/>
    <property type="project" value="UniProtKB-KW"/>
</dbReference>
<keyword evidence="3" id="KW-0378">Hydrolase</keyword>